<dbReference type="InterPro" id="IPR045829">
    <property type="entry name" value="PKD_6"/>
</dbReference>
<keyword evidence="2" id="KW-0604">Photosystem II</keyword>
<dbReference type="Pfam" id="PF14870">
    <property type="entry name" value="PSII_BNR"/>
    <property type="match status" value="3"/>
</dbReference>
<keyword evidence="7" id="KW-1185">Reference proteome</keyword>
<feature type="domain" description="PKD-like" evidence="5">
    <location>
        <begin position="601"/>
        <end position="680"/>
    </location>
</feature>
<evidence type="ECO:0000256" key="1">
    <source>
        <dbReference type="ARBA" id="ARBA00022531"/>
    </source>
</evidence>
<reference evidence="6 7" key="1">
    <citation type="submission" date="2018-08" db="EMBL/GenBank/DDBJ databases">
        <title>Genomic Encyclopedia of Archaeal and Bacterial Type Strains, Phase II (KMG-II): from individual species to whole genera.</title>
        <authorList>
            <person name="Goeker M."/>
        </authorList>
    </citation>
    <scope>NUCLEOTIDE SEQUENCE [LARGE SCALE GENOMIC DNA]</scope>
    <source>
        <strain evidence="6 7">DSM 15986</strain>
    </source>
</reference>
<sequence>MHMQKTFGLFLIGMVLSTQLFSQTWIRMQSWGLDLESITWVDENVGFAAGENIIIRTTDGGNTWEELPVIFEGKLLDVSFWDINTGVAVGENGLILKTQDSGNTWTKIPAGTSHSLKSVAFSSQNKILAISGGGEILRSTNNGETWAKVNSGTERSLNEINFINSDTAYIAGNQGLVLRTYDGGNQWRSLNSGQVANLNGIAFSSSLIGYAVGDGGIITKTLDGGETWIPQTSPVTTDLKKVAISPLDIRIVTVVGDLATALRSINSGATFGKANLGTKNTRYIKALAFKPASNLVFAVGQDGYLISSTNAGSSYTQRLAGIRNNFSGTDFKTDRAGHITGQKGADYITSNGATSLVYRPIPEEIDIVGMDYWNTSFGYVGAASGKIYRTGNGGSSWVSVAAQTPETITGFYLFAPSVLYITGTNGYIARSFNSGVTWDAAGIQTNTSENLRDITYFDYQVGFAMGDNGQISWTNGGNVWENLPKLTSEDLNALSKLDSSSAVIVGDAGVILKSVDKAKTWKKINVPYTEDLNSVDFWDNYLGFVSGDNGLILQTKDGGESWVKIPSGTIRNITGISVGTPTVAFAVGDDGTILKYVCIPPIDLSEITGENQLCLTTGNYSIANSAIPGAQLVWRADGGEIISGQGSSEIEVLWKTPGRNGVFVSMENFCGNGNTSSMEVIISTSPTATIQITGNGSVCLNDTIIYSLPKLNGVSYTWEASGGAVVDGQGTSEIKVKWNASGSQELRVIQENSCGKAVPVLMPISVNRNPDQPGEIQGENQTGLWETEYEIPAQDAVNFMWKISNEGGRILQGQGTEKIIVRWEKEGDFQLSVTPENGCNYGEARIQNVNVNVITVLPENEDLNVRVFPNPSTGTVELHLGDGNYKSIQVINAFGQVIQSIDLSNGTNEITLEHLPRGMNLIQLYTESSVLVRKVVVY</sequence>
<keyword evidence="1" id="KW-0602">Photosynthesis</keyword>
<dbReference type="Pfam" id="PF18962">
    <property type="entry name" value="Por_Secre_tail"/>
    <property type="match status" value="1"/>
</dbReference>
<accession>A0A3E0DSB7</accession>
<organism evidence="6 7">
    <name type="scientific">Algoriphagus antarcticus</name>
    <dbReference type="NCBI Taxonomy" id="238540"/>
    <lineage>
        <taxon>Bacteria</taxon>
        <taxon>Pseudomonadati</taxon>
        <taxon>Bacteroidota</taxon>
        <taxon>Cytophagia</taxon>
        <taxon>Cytophagales</taxon>
        <taxon>Cyclobacteriaceae</taxon>
        <taxon>Algoriphagus</taxon>
    </lineage>
</organism>
<feature type="domain" description="Photosynthesis system II assembly factor Ycf48/Hcf136-like" evidence="3">
    <location>
        <begin position="37"/>
        <end position="109"/>
    </location>
</feature>
<dbReference type="PANTHER" id="PTHR47199">
    <property type="entry name" value="PHOTOSYSTEM II STABILITY/ASSEMBLY FACTOR HCF136, CHLOROPLASTIC"/>
    <property type="match status" value="1"/>
</dbReference>
<feature type="domain" description="PKD-like" evidence="5">
    <location>
        <begin position="686"/>
        <end position="757"/>
    </location>
</feature>
<dbReference type="InterPro" id="IPR028203">
    <property type="entry name" value="PSII_CF48-like_dom"/>
</dbReference>
<dbReference type="NCBIfam" id="TIGR04183">
    <property type="entry name" value="Por_Secre_tail"/>
    <property type="match status" value="1"/>
</dbReference>
<feature type="domain" description="Secretion system C-terminal sorting" evidence="4">
    <location>
        <begin position="867"/>
        <end position="937"/>
    </location>
</feature>
<name>A0A3E0DSB7_9BACT</name>
<dbReference type="SUPFAM" id="SSF110296">
    <property type="entry name" value="Oligoxyloglucan reducing end-specific cellobiohydrolase"/>
    <property type="match status" value="3"/>
</dbReference>
<dbReference type="Proteomes" id="UP000256405">
    <property type="component" value="Unassembled WGS sequence"/>
</dbReference>
<dbReference type="GO" id="GO:0009523">
    <property type="term" value="C:photosystem II"/>
    <property type="evidence" value="ECO:0007669"/>
    <property type="project" value="UniProtKB-KW"/>
</dbReference>
<dbReference type="AlphaFoldDB" id="A0A3E0DSB7"/>
<feature type="domain" description="Photosynthesis system II assembly factor Ycf48/Hcf136-like" evidence="3">
    <location>
        <begin position="113"/>
        <end position="179"/>
    </location>
</feature>
<dbReference type="Gene3D" id="2.130.10.10">
    <property type="entry name" value="YVTN repeat-like/Quinoprotein amine dehydrogenase"/>
    <property type="match status" value="3"/>
</dbReference>
<feature type="domain" description="PKD-like" evidence="5">
    <location>
        <begin position="770"/>
        <end position="846"/>
    </location>
</feature>
<comment type="caution">
    <text evidence="6">The sequence shown here is derived from an EMBL/GenBank/DDBJ whole genome shotgun (WGS) entry which is preliminary data.</text>
</comment>
<evidence type="ECO:0000259" key="4">
    <source>
        <dbReference type="Pfam" id="PF18962"/>
    </source>
</evidence>
<evidence type="ECO:0000256" key="2">
    <source>
        <dbReference type="ARBA" id="ARBA00023276"/>
    </source>
</evidence>
<dbReference type="GO" id="GO:0015979">
    <property type="term" value="P:photosynthesis"/>
    <property type="evidence" value="ECO:0007669"/>
    <property type="project" value="UniProtKB-KW"/>
</dbReference>
<feature type="domain" description="Photosynthesis system II assembly factor Ycf48/Hcf136-like" evidence="3">
    <location>
        <begin position="480"/>
        <end position="566"/>
    </location>
</feature>
<protein>
    <submittedName>
        <fullName evidence="6">Putative secreted protein (Por secretion system target)</fullName>
    </submittedName>
</protein>
<dbReference type="InterPro" id="IPR015943">
    <property type="entry name" value="WD40/YVTN_repeat-like_dom_sf"/>
</dbReference>
<dbReference type="Pfam" id="PF19408">
    <property type="entry name" value="PKD_6"/>
    <property type="match status" value="3"/>
</dbReference>
<evidence type="ECO:0000313" key="6">
    <source>
        <dbReference type="EMBL" id="REG86437.1"/>
    </source>
</evidence>
<evidence type="ECO:0000313" key="7">
    <source>
        <dbReference type="Proteomes" id="UP000256405"/>
    </source>
</evidence>
<gene>
    <name evidence="6" type="ORF">C8N25_112142</name>
</gene>
<dbReference type="EMBL" id="QUNF01000012">
    <property type="protein sequence ID" value="REG86437.1"/>
    <property type="molecule type" value="Genomic_DNA"/>
</dbReference>
<proteinExistence type="predicted"/>
<dbReference type="PANTHER" id="PTHR47199:SF2">
    <property type="entry name" value="PHOTOSYSTEM II STABILITY_ASSEMBLY FACTOR HCF136, CHLOROPLASTIC"/>
    <property type="match status" value="1"/>
</dbReference>
<dbReference type="OrthoDB" id="9757809at2"/>
<evidence type="ECO:0000259" key="5">
    <source>
        <dbReference type="Pfam" id="PF19408"/>
    </source>
</evidence>
<evidence type="ECO:0000259" key="3">
    <source>
        <dbReference type="Pfam" id="PF14870"/>
    </source>
</evidence>
<dbReference type="InterPro" id="IPR026444">
    <property type="entry name" value="Secre_tail"/>
</dbReference>